<evidence type="ECO:0000256" key="9">
    <source>
        <dbReference type="PROSITE-ProRule" id="PRU00703"/>
    </source>
</evidence>
<dbReference type="InterPro" id="IPR002550">
    <property type="entry name" value="CNNM"/>
</dbReference>
<evidence type="ECO:0000256" key="1">
    <source>
        <dbReference type="ARBA" id="ARBA00004651"/>
    </source>
</evidence>
<keyword evidence="5" id="KW-0677">Repeat</keyword>
<dbReference type="InterPro" id="IPR005170">
    <property type="entry name" value="Transptr-assoc_dom"/>
</dbReference>
<dbReference type="SUPFAM" id="SSF54631">
    <property type="entry name" value="CBS-domain pair"/>
    <property type="match status" value="1"/>
</dbReference>
<dbReference type="Gene3D" id="3.10.580.10">
    <property type="entry name" value="CBS-domain"/>
    <property type="match status" value="1"/>
</dbReference>
<feature type="transmembrane region" description="Helical" evidence="11">
    <location>
        <begin position="145"/>
        <end position="167"/>
    </location>
</feature>
<evidence type="ECO:0000256" key="7">
    <source>
        <dbReference type="ARBA" id="ARBA00023122"/>
    </source>
</evidence>
<feature type="transmembrane region" description="Helical" evidence="11">
    <location>
        <begin position="105"/>
        <end position="125"/>
    </location>
</feature>
<evidence type="ECO:0000259" key="13">
    <source>
        <dbReference type="PROSITE" id="PS51846"/>
    </source>
</evidence>
<feature type="transmembrane region" description="Helical" evidence="11">
    <location>
        <begin position="65"/>
        <end position="85"/>
    </location>
</feature>
<dbReference type="PANTHER" id="PTHR43099:SF5">
    <property type="entry name" value="HLYC_CORC FAMILY TRANSPORTER"/>
    <property type="match status" value="1"/>
</dbReference>
<dbReference type="Pfam" id="PF01595">
    <property type="entry name" value="CNNM"/>
    <property type="match status" value="1"/>
</dbReference>
<dbReference type="SUPFAM" id="SSF56176">
    <property type="entry name" value="FAD-binding/transporter-associated domain-like"/>
    <property type="match status" value="1"/>
</dbReference>
<reference evidence="14 15" key="1">
    <citation type="journal article" date="2013" name="PLoS ONE">
        <title>Genomic Adaptation of the Lactobacillus casei Group.</title>
        <authorList>
            <person name="Toh H."/>
            <person name="Oshima K."/>
            <person name="Nakano A."/>
            <person name="Takahata M."/>
            <person name="Murakami M."/>
            <person name="Takaki T."/>
            <person name="Nishiyama H."/>
            <person name="Igimi S."/>
            <person name="Hattori M."/>
            <person name="Morita H."/>
        </authorList>
    </citation>
    <scope>NUCLEOTIDE SEQUENCE [LARGE SCALE GENOMIC DNA]</scope>
    <source>
        <strain evidence="14 15">ATCC 393</strain>
    </source>
</reference>
<name>A0AAD1AQ30_LACCA</name>
<gene>
    <name evidence="14" type="ORF">LBCZ_1632</name>
</gene>
<evidence type="ECO:0000259" key="12">
    <source>
        <dbReference type="PROSITE" id="PS51371"/>
    </source>
</evidence>
<accession>A0AAD1AQ30</accession>
<feature type="domain" description="CBS" evidence="12">
    <location>
        <begin position="222"/>
        <end position="285"/>
    </location>
</feature>
<keyword evidence="6 10" id="KW-1133">Transmembrane helix</keyword>
<dbReference type="PANTHER" id="PTHR43099">
    <property type="entry name" value="UPF0053 PROTEIN YRKA"/>
    <property type="match status" value="1"/>
</dbReference>
<comment type="similarity">
    <text evidence="2">Belongs to the UPF0053 family.</text>
</comment>
<evidence type="ECO:0000256" key="6">
    <source>
        <dbReference type="ARBA" id="ARBA00022989"/>
    </source>
</evidence>
<dbReference type="InterPro" id="IPR044751">
    <property type="entry name" value="Ion_transp-like_CBS"/>
</dbReference>
<dbReference type="EMBL" id="AP012544">
    <property type="protein sequence ID" value="BAN74800.1"/>
    <property type="molecule type" value="Genomic_DNA"/>
</dbReference>
<dbReference type="Gene3D" id="3.30.465.10">
    <property type="match status" value="1"/>
</dbReference>
<keyword evidence="3" id="KW-1003">Cell membrane</keyword>
<dbReference type="InterPro" id="IPR051676">
    <property type="entry name" value="UPF0053_domain"/>
</dbReference>
<evidence type="ECO:0000256" key="10">
    <source>
        <dbReference type="PROSITE-ProRule" id="PRU01193"/>
    </source>
</evidence>
<keyword evidence="4 10" id="KW-0812">Transmembrane</keyword>
<dbReference type="InterPro" id="IPR000644">
    <property type="entry name" value="CBS_dom"/>
</dbReference>
<evidence type="ECO:0000313" key="15">
    <source>
        <dbReference type="Proteomes" id="UP000015560"/>
    </source>
</evidence>
<protein>
    <submittedName>
        <fullName evidence="14">Hemolysin</fullName>
    </submittedName>
</protein>
<feature type="transmembrane region" description="Helical" evidence="11">
    <location>
        <begin position="12"/>
        <end position="34"/>
    </location>
</feature>
<dbReference type="RefSeq" id="WP_039639160.1">
    <property type="nucleotide sequence ID" value="NZ_AP012544.1"/>
</dbReference>
<organism evidence="14 15">
    <name type="scientific">Lacticaseibacillus casei DSM 20011 = JCM 1134 = ATCC 393</name>
    <dbReference type="NCBI Taxonomy" id="1423732"/>
    <lineage>
        <taxon>Bacteria</taxon>
        <taxon>Bacillati</taxon>
        <taxon>Bacillota</taxon>
        <taxon>Bacilli</taxon>
        <taxon>Lactobacillales</taxon>
        <taxon>Lactobacillaceae</taxon>
        <taxon>Lacticaseibacillus</taxon>
    </lineage>
</organism>
<proteinExistence type="inferred from homology"/>
<dbReference type="InterPro" id="IPR036318">
    <property type="entry name" value="FAD-bd_PCMH-like_sf"/>
</dbReference>
<dbReference type="PROSITE" id="PS51846">
    <property type="entry name" value="CNNM"/>
    <property type="match status" value="1"/>
</dbReference>
<evidence type="ECO:0000313" key="14">
    <source>
        <dbReference type="EMBL" id="BAN74800.1"/>
    </source>
</evidence>
<feature type="domain" description="CNNM transmembrane" evidence="13">
    <location>
        <begin position="5"/>
        <end position="203"/>
    </location>
</feature>
<dbReference type="GO" id="GO:0005886">
    <property type="term" value="C:plasma membrane"/>
    <property type="evidence" value="ECO:0007669"/>
    <property type="project" value="UniProtKB-SubCell"/>
</dbReference>
<comment type="subcellular location">
    <subcellularLocation>
        <location evidence="1">Cell membrane</location>
        <topology evidence="1">Multi-pass membrane protein</topology>
    </subcellularLocation>
</comment>
<sequence>MGSDPDGQIWGQLILIIFLTLINAGFAAAEIAVVSSSRTRMQAQADKGDRKAAKLVAIMKDSSRFLATIQVGITFAGFFASASAATTLADRIAPIFGQWSFAHEAAVILVTLILSYFSLVFGELYPKQVALQRAERVAKMSVTPISWLATLMRPFVWLLSASTQLLMKLTPMEFNHQGESVTREEMVAMIENGRNAGAIDPDEYQMFEGIISLSDTMAREVMVPRTDAFMIDAEEPDQKAIDAILNNIYSRIPVYEEDKDHVIGIVHIKNLLKEARRVGFEHVKIESVMTEPVFVPETITVDALLKEMQTRQQQIAILLDEYGGVIGIVTIEDLLEEIVGDIDDESDQAEQLYTKQTEHDYVVSGRMPISEFNDLFKTSLDVPDVDTIAGYVLTQIGAIPSTHHSEKLELAPGVVLSTGKVEGSRLVNVHIHLTDMPTLETSTDVSSKETDS</sequence>
<dbReference type="InterPro" id="IPR046342">
    <property type="entry name" value="CBS_dom_sf"/>
</dbReference>
<dbReference type="Proteomes" id="UP000015560">
    <property type="component" value="Chromosome"/>
</dbReference>
<dbReference type="GO" id="GO:0050660">
    <property type="term" value="F:flavin adenine dinucleotide binding"/>
    <property type="evidence" value="ECO:0007669"/>
    <property type="project" value="InterPro"/>
</dbReference>
<dbReference type="PROSITE" id="PS51371">
    <property type="entry name" value="CBS"/>
    <property type="match status" value="2"/>
</dbReference>
<dbReference type="Pfam" id="PF00571">
    <property type="entry name" value="CBS"/>
    <property type="match status" value="2"/>
</dbReference>
<dbReference type="CDD" id="cd04590">
    <property type="entry name" value="CBS_pair_CorC_HlyC_assoc"/>
    <property type="match status" value="1"/>
</dbReference>
<feature type="domain" description="CBS" evidence="12">
    <location>
        <begin position="288"/>
        <end position="345"/>
    </location>
</feature>
<evidence type="ECO:0000256" key="5">
    <source>
        <dbReference type="ARBA" id="ARBA00022737"/>
    </source>
</evidence>
<evidence type="ECO:0000256" key="3">
    <source>
        <dbReference type="ARBA" id="ARBA00022475"/>
    </source>
</evidence>
<dbReference type="AlphaFoldDB" id="A0AAD1AQ30"/>
<keyword evidence="8 10" id="KW-0472">Membrane</keyword>
<evidence type="ECO:0000256" key="8">
    <source>
        <dbReference type="ARBA" id="ARBA00023136"/>
    </source>
</evidence>
<dbReference type="GeneID" id="45548914"/>
<dbReference type="FunFam" id="3.10.580.10:FF:000002">
    <property type="entry name" value="Magnesium/cobalt efflux protein CorC"/>
    <property type="match status" value="1"/>
</dbReference>
<evidence type="ECO:0000256" key="2">
    <source>
        <dbReference type="ARBA" id="ARBA00006337"/>
    </source>
</evidence>
<dbReference type="SMART" id="SM01091">
    <property type="entry name" value="CorC_HlyC"/>
    <property type="match status" value="1"/>
</dbReference>
<dbReference type="InterPro" id="IPR016169">
    <property type="entry name" value="FAD-bd_PCMH_sub2"/>
</dbReference>
<evidence type="ECO:0000256" key="11">
    <source>
        <dbReference type="SAM" id="Phobius"/>
    </source>
</evidence>
<keyword evidence="7 9" id="KW-0129">CBS domain</keyword>
<dbReference type="Pfam" id="PF03471">
    <property type="entry name" value="CorC_HlyC"/>
    <property type="match status" value="1"/>
</dbReference>
<evidence type="ECO:0000256" key="4">
    <source>
        <dbReference type="ARBA" id="ARBA00022692"/>
    </source>
</evidence>